<evidence type="ECO:0000313" key="1">
    <source>
        <dbReference type="EMBL" id="CRL19411.1"/>
    </source>
</evidence>
<reference evidence="1 2" key="1">
    <citation type="journal article" date="2014" name="Nat. Commun.">
        <title>Multiple recent horizontal transfers of a large genomic region in cheese making fungi.</title>
        <authorList>
            <person name="Cheeseman K."/>
            <person name="Ropars J."/>
            <person name="Renault P."/>
            <person name="Dupont J."/>
            <person name="Gouzy J."/>
            <person name="Branca A."/>
            <person name="Abraham A.L."/>
            <person name="Ceppi M."/>
            <person name="Conseiller E."/>
            <person name="Debuchy R."/>
            <person name="Malagnac F."/>
            <person name="Goarin A."/>
            <person name="Silar P."/>
            <person name="Lacoste S."/>
            <person name="Sallet E."/>
            <person name="Bensimon A."/>
            <person name="Giraud T."/>
            <person name="Brygoo Y."/>
        </authorList>
    </citation>
    <scope>NUCLEOTIDE SEQUENCE [LARGE SCALE GENOMIC DNA]</scope>
    <source>
        <strain evidence="2">FM 013</strain>
    </source>
</reference>
<dbReference type="AlphaFoldDB" id="A0A0G4NZB4"/>
<protein>
    <submittedName>
        <fullName evidence="1">Str. FM013</fullName>
    </submittedName>
</protein>
<evidence type="ECO:0000313" key="2">
    <source>
        <dbReference type="Proteomes" id="UP000053732"/>
    </source>
</evidence>
<keyword evidence="2" id="KW-1185">Reference proteome</keyword>
<gene>
    <name evidence="1" type="ORF">PCAMFM013_S003g000202</name>
</gene>
<proteinExistence type="predicted"/>
<dbReference type="EMBL" id="HG793136">
    <property type="protein sequence ID" value="CRL19411.1"/>
    <property type="molecule type" value="Genomic_DNA"/>
</dbReference>
<name>A0A0G4NZB4_PENC3</name>
<dbReference type="Proteomes" id="UP000053732">
    <property type="component" value="Unassembled WGS sequence"/>
</dbReference>
<accession>A0A0G4NZB4</accession>
<organism evidence="1 2">
    <name type="scientific">Penicillium camemberti (strain FM 013)</name>
    <dbReference type="NCBI Taxonomy" id="1429867"/>
    <lineage>
        <taxon>Eukaryota</taxon>
        <taxon>Fungi</taxon>
        <taxon>Dikarya</taxon>
        <taxon>Ascomycota</taxon>
        <taxon>Pezizomycotina</taxon>
        <taxon>Eurotiomycetes</taxon>
        <taxon>Eurotiomycetidae</taxon>
        <taxon>Eurotiales</taxon>
        <taxon>Aspergillaceae</taxon>
        <taxon>Penicillium</taxon>
    </lineage>
</organism>
<sequence>MLNILSLGFLGFLGFRGPLLTKRRQGAIHPWALEHGPCMTVISAQQLAPAYLGGE</sequence>